<dbReference type="InterPro" id="IPR036700">
    <property type="entry name" value="BOBF_sf"/>
</dbReference>
<evidence type="ECO:0000313" key="4">
    <source>
        <dbReference type="Proteomes" id="UP001366060"/>
    </source>
</evidence>
<feature type="signal peptide" evidence="2">
    <location>
        <begin position="1"/>
        <end position="20"/>
    </location>
</feature>
<dbReference type="Gene3D" id="2.40.50.200">
    <property type="entry name" value="Bacterial OB-fold"/>
    <property type="match status" value="1"/>
</dbReference>
<dbReference type="SUPFAM" id="SSF101756">
    <property type="entry name" value="Hypothetical protein YgiW"/>
    <property type="match status" value="1"/>
</dbReference>
<evidence type="ECO:0000313" key="3">
    <source>
        <dbReference type="EMBL" id="MEL0659658.1"/>
    </source>
</evidence>
<dbReference type="RefSeq" id="WP_341628194.1">
    <property type="nucleotide sequence ID" value="NZ_JBAKBA010000023.1"/>
</dbReference>
<dbReference type="EMBL" id="JBAKBA010000023">
    <property type="protein sequence ID" value="MEL0659658.1"/>
    <property type="molecule type" value="Genomic_DNA"/>
</dbReference>
<dbReference type="NCBIfam" id="NF033674">
    <property type="entry name" value="stress_OB_fold"/>
    <property type="match status" value="1"/>
</dbReference>
<proteinExistence type="predicted"/>
<dbReference type="InterPro" id="IPR005220">
    <property type="entry name" value="CarO-like"/>
</dbReference>
<protein>
    <submittedName>
        <fullName evidence="3">NirD/YgiW/YdeI family stress tolerance protein</fullName>
    </submittedName>
</protein>
<dbReference type="Pfam" id="PF04076">
    <property type="entry name" value="BOF"/>
    <property type="match status" value="1"/>
</dbReference>
<keyword evidence="4" id="KW-1185">Reference proteome</keyword>
<keyword evidence="1 2" id="KW-0732">Signal</keyword>
<comment type="caution">
    <text evidence="3">The sequence shown here is derived from an EMBL/GenBank/DDBJ whole genome shotgun (WGS) entry which is preliminary data.</text>
</comment>
<organism evidence="3 4">
    <name type="scientific">Psychromonas arctica</name>
    <dbReference type="NCBI Taxonomy" id="168275"/>
    <lineage>
        <taxon>Bacteria</taxon>
        <taxon>Pseudomonadati</taxon>
        <taxon>Pseudomonadota</taxon>
        <taxon>Gammaproteobacteria</taxon>
        <taxon>Alteromonadales</taxon>
        <taxon>Psychromonadaceae</taxon>
        <taxon>Psychromonas</taxon>
    </lineage>
</organism>
<evidence type="ECO:0000256" key="1">
    <source>
        <dbReference type="ARBA" id="ARBA00022729"/>
    </source>
</evidence>
<dbReference type="PANTHER" id="PTHR36571">
    <property type="entry name" value="PROTEIN YGIW"/>
    <property type="match status" value="1"/>
</dbReference>
<dbReference type="Proteomes" id="UP001366060">
    <property type="component" value="Unassembled WGS sequence"/>
</dbReference>
<reference evidence="3 4" key="1">
    <citation type="submission" date="2024-02" db="EMBL/GenBank/DDBJ databases">
        <title>Bacteria isolated from the canopy kelp, Nereocystis luetkeana.</title>
        <authorList>
            <person name="Pfister C.A."/>
            <person name="Younker I.T."/>
            <person name="Light S.H."/>
        </authorList>
    </citation>
    <scope>NUCLEOTIDE SEQUENCE [LARGE SCALE GENOMIC DNA]</scope>
    <source>
        <strain evidence="3 4">TI.2.07</strain>
    </source>
</reference>
<accession>A0ABU9HCN1</accession>
<gene>
    <name evidence="3" type="ORF">V6255_10960</name>
</gene>
<name>A0ABU9HCN1_9GAMM</name>
<sequence>MFKGLIVVLFTSLFSLSAFAAFVGPGATSIQTLSVKEAIELADDSKVALQGKLIKQTSSELYLFRDETGEVMVEIEGKDFRHITVTPEDKIRVTGEVDSDWSETKIDVEHLELLK</sequence>
<feature type="chain" id="PRO_5046159841" evidence="2">
    <location>
        <begin position="21"/>
        <end position="115"/>
    </location>
</feature>
<dbReference type="PANTHER" id="PTHR36571:SF1">
    <property type="entry name" value="PROTEIN YGIW"/>
    <property type="match status" value="1"/>
</dbReference>
<evidence type="ECO:0000256" key="2">
    <source>
        <dbReference type="SAM" id="SignalP"/>
    </source>
</evidence>